<evidence type="ECO:0000313" key="8">
    <source>
        <dbReference type="Proteomes" id="UP000216448"/>
    </source>
</evidence>
<dbReference type="GO" id="GO:0005737">
    <property type="term" value="C:cytoplasm"/>
    <property type="evidence" value="ECO:0007669"/>
    <property type="project" value="UniProtKB-SubCell"/>
</dbReference>
<dbReference type="Gene3D" id="6.10.250.2410">
    <property type="match status" value="1"/>
</dbReference>
<reference evidence="4" key="3">
    <citation type="submission" date="2021-09" db="EMBL/GenBank/DDBJ databases">
        <authorList>
            <person name="Gilroy R."/>
        </authorList>
    </citation>
    <scope>NUCLEOTIDE SEQUENCE</scope>
    <source>
        <strain evidence="4">CHK192-2623</strain>
    </source>
</reference>
<dbReference type="Gene3D" id="1.10.10.580">
    <property type="entry name" value="Structural maintenance of chromosome 1. Chain E"/>
    <property type="match status" value="1"/>
</dbReference>
<evidence type="ECO:0000256" key="2">
    <source>
        <dbReference type="ARBA" id="ARBA00044777"/>
    </source>
</evidence>
<comment type="caution">
    <text evidence="6">The sequence shown here is derived from an EMBL/GenBank/DDBJ whole genome shotgun (WGS) entry which is preliminary data.</text>
</comment>
<dbReference type="EMBL" id="NIBD01000028">
    <property type="protein sequence ID" value="PAB55102.1"/>
    <property type="molecule type" value="Genomic_DNA"/>
</dbReference>
<evidence type="ECO:0000313" key="4">
    <source>
        <dbReference type="EMBL" id="HJE49284.1"/>
    </source>
</evidence>
<dbReference type="PANTHER" id="PTHR33969:SF2">
    <property type="entry name" value="SEGREGATION AND CONDENSATION PROTEIN A"/>
    <property type="match status" value="1"/>
</dbReference>
<dbReference type="RefSeq" id="WP_087285229.1">
    <property type="nucleotide sequence ID" value="NZ_CP021703.1"/>
</dbReference>
<keyword evidence="3" id="KW-0132">Cell division</keyword>
<dbReference type="GO" id="GO:0006260">
    <property type="term" value="P:DNA replication"/>
    <property type="evidence" value="ECO:0007669"/>
    <property type="project" value="UniProtKB-UniRule"/>
</dbReference>
<reference evidence="7 8" key="1">
    <citation type="submission" date="2017-05" db="EMBL/GenBank/DDBJ databases">
        <title>Lactobacillus johnsonii from commercial turkeys.</title>
        <authorList>
            <person name="Johnson T.J."/>
            <person name="Youmans B."/>
        </authorList>
    </citation>
    <scope>NUCLEOTIDE SEQUENCE [LARGE SCALE GENOMIC DNA]</scope>
    <source>
        <strain evidence="6 7">UMNLJ114</strain>
        <strain evidence="5 8">UMNLJ54</strain>
    </source>
</reference>
<dbReference type="GO" id="GO:0051301">
    <property type="term" value="P:cell division"/>
    <property type="evidence" value="ECO:0007669"/>
    <property type="project" value="UniProtKB-KW"/>
</dbReference>
<dbReference type="GO" id="GO:0007059">
    <property type="term" value="P:chromosome segregation"/>
    <property type="evidence" value="ECO:0007669"/>
    <property type="project" value="UniProtKB-UniRule"/>
</dbReference>
<dbReference type="Proteomes" id="UP000216008">
    <property type="component" value="Unassembled WGS sequence"/>
</dbReference>
<dbReference type="Pfam" id="PF02616">
    <property type="entry name" value="SMC_ScpA"/>
    <property type="match status" value="1"/>
</dbReference>
<evidence type="ECO:0000313" key="5">
    <source>
        <dbReference type="EMBL" id="PAB52408.1"/>
    </source>
</evidence>
<accession>A0A1Y4IAS8</accession>
<dbReference type="PANTHER" id="PTHR33969">
    <property type="entry name" value="SEGREGATION AND CONDENSATION PROTEIN A"/>
    <property type="match status" value="1"/>
</dbReference>
<comment type="subcellular location">
    <subcellularLocation>
        <location evidence="3">Cytoplasm</location>
    </subcellularLocation>
    <text evidence="3">Associated with two foci at the outer edges of the nucleoid region in young cells, and at four foci within both cell halves in older cells.</text>
</comment>
<dbReference type="AlphaFoldDB" id="A0A1Y4IAS8"/>
<proteinExistence type="inferred from homology"/>
<dbReference type="Proteomes" id="UP000732527">
    <property type="component" value="Unassembled WGS sequence"/>
</dbReference>
<keyword evidence="1 3" id="KW-0159">Chromosome partition</keyword>
<dbReference type="Proteomes" id="UP000216448">
    <property type="component" value="Unassembled WGS sequence"/>
</dbReference>
<comment type="similarity">
    <text evidence="3">Belongs to the ScpA family.</text>
</comment>
<comment type="subunit">
    <text evidence="3">Component of a cohesin-like complex composed of ScpA, ScpB and the Smc homodimer, in which ScpA and ScpB bind to the head domain of Smc. The presence of the three proteins is required for the association of the complex with DNA.</text>
</comment>
<dbReference type="EMBL" id="NIBB01000040">
    <property type="protein sequence ID" value="PAB52408.1"/>
    <property type="molecule type" value="Genomic_DNA"/>
</dbReference>
<evidence type="ECO:0000313" key="6">
    <source>
        <dbReference type="EMBL" id="PAB55102.1"/>
    </source>
</evidence>
<gene>
    <name evidence="3" type="primary">scpA</name>
    <name evidence="5" type="ORF">A3P64_06635</name>
    <name evidence="6" type="ORF">A3Q24_05315</name>
    <name evidence="4" type="ORF">K8V69_03760</name>
</gene>
<dbReference type="HAMAP" id="MF_01805">
    <property type="entry name" value="ScpA"/>
    <property type="match status" value="1"/>
</dbReference>
<evidence type="ECO:0000256" key="1">
    <source>
        <dbReference type="ARBA" id="ARBA00022829"/>
    </source>
</evidence>
<protein>
    <recommendedName>
        <fullName evidence="2 3">Segregation and condensation protein A</fullName>
    </recommendedName>
</protein>
<reference evidence="4" key="2">
    <citation type="journal article" date="2021" name="PeerJ">
        <title>Extensive microbial diversity within the chicken gut microbiome revealed by metagenomics and culture.</title>
        <authorList>
            <person name="Gilroy R."/>
            <person name="Ravi A."/>
            <person name="Getino M."/>
            <person name="Pursley I."/>
            <person name="Horton D.L."/>
            <person name="Alikhan N.F."/>
            <person name="Baker D."/>
            <person name="Gharbi K."/>
            <person name="Hall N."/>
            <person name="Watson M."/>
            <person name="Adriaenssens E.M."/>
            <person name="Foster-Nyarko E."/>
            <person name="Jarju S."/>
            <person name="Secka A."/>
            <person name="Antonio M."/>
            <person name="Oren A."/>
            <person name="Chaudhuri R.R."/>
            <person name="La Ragione R."/>
            <person name="Hildebrand F."/>
            <person name="Pallen M.J."/>
        </authorList>
    </citation>
    <scope>NUCLEOTIDE SEQUENCE</scope>
    <source>
        <strain evidence="4">CHK192-2623</strain>
    </source>
</reference>
<keyword evidence="3" id="KW-0131">Cell cycle</keyword>
<evidence type="ECO:0000256" key="3">
    <source>
        <dbReference type="HAMAP-Rule" id="MF_01805"/>
    </source>
</evidence>
<dbReference type="InterPro" id="IPR003768">
    <property type="entry name" value="ScpA"/>
</dbReference>
<dbReference type="EMBL" id="DYYQ01000019">
    <property type="protein sequence ID" value="HJE49284.1"/>
    <property type="molecule type" value="Genomic_DNA"/>
</dbReference>
<name>A0A1Y4IAS8_LACJH</name>
<evidence type="ECO:0000313" key="7">
    <source>
        <dbReference type="Proteomes" id="UP000216008"/>
    </source>
</evidence>
<comment type="function">
    <text evidence="3">Participates in chromosomal partition during cell division. May act via the formation of a condensin-like complex containing Smc and ScpB that pull DNA away from mid-cell into both cell halves.</text>
</comment>
<dbReference type="InterPro" id="IPR023093">
    <property type="entry name" value="ScpA-like_C"/>
</dbReference>
<keyword evidence="3" id="KW-0963">Cytoplasm</keyword>
<sequence>MNNVDELTLDLPNFTGPLDLLLHLIRSQKIDIYDIPIAKITGQYLANLARWQTLDLQIAGEYFVMASTLLRIKSQYLLPKNDFIEEDQYQEDPRTELVEQLVQYSVFQRIAEYFKKRDEEMPITVAKDPSVSPKKEIEPLPLGEITSDELADTFKVVLERFKLRKPQVGKIEVHETSIEEMTSFLKNRLQKKRSTSFFDCIKNFQDLDQVIGLFLAVLELCRDHKILVKQNRDFGDLELEKVEINGK</sequence>
<organism evidence="6 7">
    <name type="scientific">Lactobacillus johnsonii</name>
    <dbReference type="NCBI Taxonomy" id="33959"/>
    <lineage>
        <taxon>Bacteria</taxon>
        <taxon>Bacillati</taxon>
        <taxon>Bacillota</taxon>
        <taxon>Bacilli</taxon>
        <taxon>Lactobacillales</taxon>
        <taxon>Lactobacillaceae</taxon>
        <taxon>Lactobacillus</taxon>
    </lineage>
</organism>